<keyword evidence="3" id="KW-1185">Reference proteome</keyword>
<dbReference type="AlphaFoldDB" id="A0A917AH91"/>
<comment type="caution">
    <text evidence="2">The sequence shown here is derived from an EMBL/GenBank/DDBJ whole genome shotgun (WGS) entry which is preliminary data.</text>
</comment>
<reference evidence="2" key="2">
    <citation type="submission" date="2020-09" db="EMBL/GenBank/DDBJ databases">
        <authorList>
            <person name="Sun Q."/>
            <person name="Zhou Y."/>
        </authorList>
    </citation>
    <scope>NUCLEOTIDE SEQUENCE</scope>
    <source>
        <strain evidence="2">CGMCC 1.16012</strain>
    </source>
</reference>
<dbReference type="EMBL" id="BMKN01000002">
    <property type="protein sequence ID" value="GGE53599.1"/>
    <property type="molecule type" value="Genomic_DNA"/>
</dbReference>
<protein>
    <recommendedName>
        <fullName evidence="4">Beta-barrel assembly machine subunit BamF</fullName>
    </recommendedName>
</protein>
<dbReference type="OrthoDB" id="7876689at2"/>
<gene>
    <name evidence="2" type="ORF">GCM10011517_21650</name>
</gene>
<evidence type="ECO:0000256" key="1">
    <source>
        <dbReference type="SAM" id="MobiDB-lite"/>
    </source>
</evidence>
<dbReference type="PROSITE" id="PS51257">
    <property type="entry name" value="PROKAR_LIPOPROTEIN"/>
    <property type="match status" value="1"/>
</dbReference>
<name>A0A917AH91_9RHOB</name>
<reference evidence="2" key="1">
    <citation type="journal article" date="2014" name="Int. J. Syst. Evol. Microbiol.">
        <title>Complete genome sequence of Corynebacterium casei LMG S-19264T (=DSM 44701T), isolated from a smear-ripened cheese.</title>
        <authorList>
            <consortium name="US DOE Joint Genome Institute (JGI-PGF)"/>
            <person name="Walter F."/>
            <person name="Albersmeier A."/>
            <person name="Kalinowski J."/>
            <person name="Ruckert C."/>
        </authorList>
    </citation>
    <scope>NUCLEOTIDE SEQUENCE</scope>
    <source>
        <strain evidence="2">CGMCC 1.16012</strain>
    </source>
</reference>
<dbReference type="Proteomes" id="UP000606730">
    <property type="component" value="Unassembled WGS sequence"/>
</dbReference>
<dbReference type="RefSeq" id="WP_095594094.1">
    <property type="nucleotide sequence ID" value="NZ_BMKN01000002.1"/>
</dbReference>
<evidence type="ECO:0000313" key="3">
    <source>
        <dbReference type="Proteomes" id="UP000606730"/>
    </source>
</evidence>
<feature type="region of interest" description="Disordered" evidence="1">
    <location>
        <begin position="22"/>
        <end position="74"/>
    </location>
</feature>
<accession>A0A917AH91</accession>
<dbReference type="InterPro" id="IPR021395">
    <property type="entry name" value="DUF3035"/>
</dbReference>
<evidence type="ECO:0008006" key="4">
    <source>
        <dbReference type="Google" id="ProtNLM"/>
    </source>
</evidence>
<organism evidence="2 3">
    <name type="scientific">Actibacterium pelagium</name>
    <dbReference type="NCBI Taxonomy" id="2029103"/>
    <lineage>
        <taxon>Bacteria</taxon>
        <taxon>Pseudomonadati</taxon>
        <taxon>Pseudomonadota</taxon>
        <taxon>Alphaproteobacteria</taxon>
        <taxon>Rhodobacterales</taxon>
        <taxon>Roseobacteraceae</taxon>
        <taxon>Actibacterium</taxon>
    </lineage>
</organism>
<proteinExistence type="predicted"/>
<dbReference type="Pfam" id="PF11233">
    <property type="entry name" value="DUF3035"/>
    <property type="match status" value="1"/>
</dbReference>
<sequence length="184" mass="20175">MRSARGLVILGMIAVMAVAGCSRDRSDKEPPQLLNIKSSGSPDEFQILPTKPLEQPQDYATLPTPTPGGTNRVDVNPNANAIASLGGNPSRIQRGTGISRGDAGLVNHATRFGVAQDIRPLLAAEDLEFRRDNKGRILERALNVNVYYKAYQPQSLDQHRELERWRRLGVRTPAAPPEESLVTE</sequence>
<evidence type="ECO:0000313" key="2">
    <source>
        <dbReference type="EMBL" id="GGE53599.1"/>
    </source>
</evidence>